<gene>
    <name evidence="1" type="ORF">AM2010_1443</name>
</gene>
<keyword evidence="2" id="KW-1185">Reference proteome</keyword>
<accession>A0A0G3XA65</accession>
<proteinExistence type="predicted"/>
<name>A0A0G3XA65_9SPHN</name>
<evidence type="ECO:0000313" key="2">
    <source>
        <dbReference type="Proteomes" id="UP000037643"/>
    </source>
</evidence>
<dbReference type="PATRIC" id="fig|543877.4.peg.1468"/>
<dbReference type="EMBL" id="CP011805">
    <property type="protein sequence ID" value="AKM07514.1"/>
    <property type="molecule type" value="Genomic_DNA"/>
</dbReference>
<organism evidence="1 2">
    <name type="scientific">Pelagerythrobacter marensis</name>
    <dbReference type="NCBI Taxonomy" id="543877"/>
    <lineage>
        <taxon>Bacteria</taxon>
        <taxon>Pseudomonadati</taxon>
        <taxon>Pseudomonadota</taxon>
        <taxon>Alphaproteobacteria</taxon>
        <taxon>Sphingomonadales</taxon>
        <taxon>Erythrobacteraceae</taxon>
        <taxon>Pelagerythrobacter</taxon>
    </lineage>
</organism>
<dbReference type="AlphaFoldDB" id="A0A0G3XA65"/>
<dbReference type="OrthoDB" id="7432939at2"/>
<sequence>MEDAAEFEFEPLLSGAPADWALDPLDDRSGGMLAIRRVSLVRVACVAAETGARMQRDGLAGDPMDWMVERSPLFGGLAPIEACLERGAFLKAVTLHGLGLEADAAEMIYGRFGFLDARDDVESDND</sequence>
<dbReference type="KEGG" id="amx:AM2010_1443"/>
<dbReference type="STRING" id="543877.AM2010_1443"/>
<reference evidence="1 2" key="1">
    <citation type="submission" date="2015-06" db="EMBL/GenBank/DDBJ databases">
        <authorList>
            <person name="Kim K.M."/>
        </authorList>
    </citation>
    <scope>NUCLEOTIDE SEQUENCE [LARGE SCALE GENOMIC DNA]</scope>
    <source>
        <strain evidence="1 2">KCTC 22370</strain>
    </source>
</reference>
<evidence type="ECO:0000313" key="1">
    <source>
        <dbReference type="EMBL" id="AKM07514.1"/>
    </source>
</evidence>
<dbReference type="Proteomes" id="UP000037643">
    <property type="component" value="Chromosome"/>
</dbReference>
<protein>
    <submittedName>
        <fullName evidence="1">Uncharacterized protein</fullName>
    </submittedName>
</protein>
<dbReference type="RefSeq" id="WP_047806510.1">
    <property type="nucleotide sequence ID" value="NZ_CP011805.1"/>
</dbReference>